<dbReference type="Proteomes" id="UP000886597">
    <property type="component" value="Unassembled WGS sequence"/>
</dbReference>
<evidence type="ECO:0000313" key="14">
    <source>
        <dbReference type="Proteomes" id="UP000886607"/>
    </source>
</evidence>
<dbReference type="Gene3D" id="1.10.10.60">
    <property type="entry name" value="Homeodomain-like"/>
    <property type="match status" value="1"/>
</dbReference>
<dbReference type="PRINTS" id="PR00045">
    <property type="entry name" value="SIGMA54FCT"/>
</dbReference>
<dbReference type="InterPro" id="IPR007046">
    <property type="entry name" value="RNA_pol_sigma_54_core-bd"/>
</dbReference>
<evidence type="ECO:0000256" key="3">
    <source>
        <dbReference type="ARBA" id="ARBA00022679"/>
    </source>
</evidence>
<dbReference type="EMBL" id="BKBO01000058">
    <property type="protein sequence ID" value="GEQ50526.1"/>
    <property type="molecule type" value="Genomic_DNA"/>
</dbReference>
<keyword evidence="3" id="KW-0808">Transferase</keyword>
<comment type="caution">
    <text evidence="12">The sequence shown here is derived from an EMBL/GenBank/DDBJ whole genome shotgun (WGS) entry which is preliminary data.</text>
</comment>
<dbReference type="PROSITE" id="PS50044">
    <property type="entry name" value="SIGMA54_3"/>
    <property type="match status" value="1"/>
</dbReference>
<dbReference type="InterPro" id="IPR000394">
    <property type="entry name" value="RNA_pol_sigma_54"/>
</dbReference>
<dbReference type="PROSITE" id="PS00718">
    <property type="entry name" value="SIGMA54_2"/>
    <property type="match status" value="1"/>
</dbReference>
<dbReference type="PANTHER" id="PTHR32248">
    <property type="entry name" value="RNA POLYMERASE SIGMA-54 FACTOR"/>
    <property type="match status" value="1"/>
</dbReference>
<gene>
    <name evidence="12" type="primary">rpoN</name>
    <name evidence="11" type="ORF">TK11N_23780</name>
    <name evidence="12" type="ORF">TK2N_23830</name>
</gene>
<reference evidence="12" key="2">
    <citation type="journal article" date="2020" name="Int. Dairy J.">
        <title>Lactic acid bacterial diversity in Brie cheese focusing on salt concentration and pH of isolation medium and characterisation of halophilic and alkaliphilic lactic acid bacterial isolates.</title>
        <authorList>
            <person name="Unno R."/>
            <person name="Matsutani M."/>
            <person name="Suzuki T."/>
            <person name="Kodama K."/>
            <person name="Matsushita H."/>
            <person name="Yamasato K."/>
            <person name="Koizumi Y."/>
            <person name="Ishikawa M."/>
        </authorList>
    </citation>
    <scope>NUCLEOTIDE SEQUENCE</scope>
    <source>
        <strain evidence="12">7C1</strain>
        <strain evidence="11">8C4</strain>
    </source>
</reference>
<keyword evidence="7" id="KW-0238">DNA-binding</keyword>
<proteinExistence type="inferred from homology"/>
<keyword evidence="4" id="KW-0548">Nucleotidyltransferase</keyword>
<dbReference type="GO" id="GO:0003677">
    <property type="term" value="F:DNA binding"/>
    <property type="evidence" value="ECO:0007669"/>
    <property type="project" value="UniProtKB-KW"/>
</dbReference>
<protein>
    <submittedName>
        <fullName evidence="12">RNA polymerase sigma-54 factor</fullName>
    </submittedName>
</protein>
<dbReference type="NCBIfam" id="TIGR02395">
    <property type="entry name" value="rpoN_sigma"/>
    <property type="match status" value="1"/>
</dbReference>
<dbReference type="GO" id="GO:0016779">
    <property type="term" value="F:nucleotidyltransferase activity"/>
    <property type="evidence" value="ECO:0007669"/>
    <property type="project" value="UniProtKB-KW"/>
</dbReference>
<dbReference type="Pfam" id="PF04552">
    <property type="entry name" value="Sigma54_DBD"/>
    <property type="match status" value="1"/>
</dbReference>
<dbReference type="Pfam" id="PF04963">
    <property type="entry name" value="Sigma54_CBD"/>
    <property type="match status" value="1"/>
</dbReference>
<comment type="similarity">
    <text evidence="1">Belongs to the sigma-54 factor family.</text>
</comment>
<keyword evidence="5" id="KW-0805">Transcription regulation</keyword>
<evidence type="ECO:0000256" key="6">
    <source>
        <dbReference type="ARBA" id="ARBA00023082"/>
    </source>
</evidence>
<evidence type="ECO:0000256" key="4">
    <source>
        <dbReference type="ARBA" id="ARBA00022695"/>
    </source>
</evidence>
<dbReference type="GO" id="GO:0006352">
    <property type="term" value="P:DNA-templated transcription initiation"/>
    <property type="evidence" value="ECO:0007669"/>
    <property type="project" value="InterPro"/>
</dbReference>
<feature type="domain" description="RNA polymerase sigma factor 54 DNA-binding" evidence="9">
    <location>
        <begin position="277"/>
        <end position="434"/>
    </location>
</feature>
<keyword evidence="2" id="KW-0240">DNA-directed RNA polymerase</keyword>
<evidence type="ECO:0000313" key="12">
    <source>
        <dbReference type="EMBL" id="GEQ55539.1"/>
    </source>
</evidence>
<dbReference type="Gene3D" id="1.10.10.1330">
    <property type="entry name" value="RNA polymerase sigma-54 factor, core-binding domain"/>
    <property type="match status" value="1"/>
</dbReference>
<dbReference type="InterPro" id="IPR038709">
    <property type="entry name" value="RpoN_core-bd_sf"/>
</dbReference>
<evidence type="ECO:0000259" key="10">
    <source>
        <dbReference type="Pfam" id="PF04963"/>
    </source>
</evidence>
<dbReference type="PANTHER" id="PTHR32248:SF4">
    <property type="entry name" value="RNA POLYMERASE SIGMA-54 FACTOR"/>
    <property type="match status" value="1"/>
</dbReference>
<dbReference type="Pfam" id="PF00309">
    <property type="entry name" value="Sigma54_AID"/>
    <property type="match status" value="1"/>
</dbReference>
<dbReference type="PIRSF" id="PIRSF000774">
    <property type="entry name" value="RpoN"/>
    <property type="match status" value="1"/>
</dbReference>
<name>A0AAN4UDL2_9ENTE</name>
<dbReference type="GO" id="GO:0016987">
    <property type="term" value="F:sigma factor activity"/>
    <property type="evidence" value="ECO:0007669"/>
    <property type="project" value="UniProtKB-KW"/>
</dbReference>
<reference evidence="12" key="1">
    <citation type="submission" date="2019-08" db="EMBL/GenBank/DDBJ databases">
        <authorList>
            <person name="Ishikawa M."/>
            <person name="Suzuki T."/>
            <person name="Matsutani M."/>
        </authorList>
    </citation>
    <scope>NUCLEOTIDE SEQUENCE</scope>
    <source>
        <strain evidence="12">7C1</strain>
        <strain evidence="11">8C4</strain>
    </source>
</reference>
<keyword evidence="6" id="KW-0731">Sigma factor</keyword>
<evidence type="ECO:0000313" key="13">
    <source>
        <dbReference type="Proteomes" id="UP000886597"/>
    </source>
</evidence>
<evidence type="ECO:0000256" key="8">
    <source>
        <dbReference type="ARBA" id="ARBA00023163"/>
    </source>
</evidence>
<sequence>MKFEQQFSQQQKQTQKLAMTQQLQQSIQILQYNTEDLADFIDNRALENPLLEVVQPTYSANHTKPRKSSGEEMDYLSQIPDNSISLFEHLIDQVHLNYRDTYLRKLVLYLVEYIDLNGFLKISLEEAAEKTGGSAIQLLDALTLIQQLDPAGVGARDLQECLMLQTERDNAAPHLAYVVLEEKFEELVDRKWEKIAKYFDVSLSDVQEIFDYIQNLTPTPGAVYGSTEGLFIIPDLTVKIDDQKIKVSSNRKSMPEIKFQSNYFERMKESQDPEVIKYLKDKQQDYEWLKKTMQQRGDTIFRVGKAIVQHQTEFFLNKERPLKPLTLKDISEELKIHESTVSRAVNGKYLETAFGVFELKSFFSKKIGSETSERSSNDAKHLLQRLVDQEDKAKPLSDQKLTDLMKEKGVDISRRTVAKYRDTLNIAGSSKRKRYD</sequence>
<dbReference type="RefSeq" id="WP_202584531.1">
    <property type="nucleotide sequence ID" value="NZ_BKBO01000058.1"/>
</dbReference>
<evidence type="ECO:0000256" key="1">
    <source>
        <dbReference type="ARBA" id="ARBA00008798"/>
    </source>
</evidence>
<dbReference type="GO" id="GO:0001216">
    <property type="term" value="F:DNA-binding transcription activator activity"/>
    <property type="evidence" value="ECO:0007669"/>
    <property type="project" value="InterPro"/>
</dbReference>
<dbReference type="InterPro" id="IPR007634">
    <property type="entry name" value="RNA_pol_sigma_54_DNA-bd"/>
</dbReference>
<keyword evidence="8" id="KW-0804">Transcription</keyword>
<dbReference type="Proteomes" id="UP000886607">
    <property type="component" value="Unassembled WGS sequence"/>
</dbReference>
<evidence type="ECO:0000256" key="7">
    <source>
        <dbReference type="ARBA" id="ARBA00023125"/>
    </source>
</evidence>
<feature type="domain" description="RNA polymerase sigma factor 54 core-binding" evidence="10">
    <location>
        <begin position="78"/>
        <end position="263"/>
    </location>
</feature>
<dbReference type="GO" id="GO:0000428">
    <property type="term" value="C:DNA-directed RNA polymerase complex"/>
    <property type="evidence" value="ECO:0007669"/>
    <property type="project" value="UniProtKB-KW"/>
</dbReference>
<organism evidence="12 13">
    <name type="scientific">Tetragenococcus koreensis</name>
    <dbReference type="NCBI Taxonomy" id="290335"/>
    <lineage>
        <taxon>Bacteria</taxon>
        <taxon>Bacillati</taxon>
        <taxon>Bacillota</taxon>
        <taxon>Bacilli</taxon>
        <taxon>Lactobacillales</taxon>
        <taxon>Enterococcaceae</taxon>
        <taxon>Tetragenococcus</taxon>
    </lineage>
</organism>
<keyword evidence="14" id="KW-1185">Reference proteome</keyword>
<dbReference type="AlphaFoldDB" id="A0AAN4UDL2"/>
<accession>A0AAN4UDL2</accession>
<evidence type="ECO:0000256" key="2">
    <source>
        <dbReference type="ARBA" id="ARBA00022478"/>
    </source>
</evidence>
<evidence type="ECO:0000256" key="5">
    <source>
        <dbReference type="ARBA" id="ARBA00023015"/>
    </source>
</evidence>
<evidence type="ECO:0000259" key="9">
    <source>
        <dbReference type="Pfam" id="PF04552"/>
    </source>
</evidence>
<dbReference type="EMBL" id="BKBQ01000058">
    <property type="protein sequence ID" value="GEQ55539.1"/>
    <property type="molecule type" value="Genomic_DNA"/>
</dbReference>
<evidence type="ECO:0000313" key="11">
    <source>
        <dbReference type="EMBL" id="GEQ50526.1"/>
    </source>
</evidence>